<evidence type="ECO:0000256" key="2">
    <source>
        <dbReference type="ARBA" id="ARBA00023157"/>
    </source>
</evidence>
<dbReference type="InterPro" id="IPR001507">
    <property type="entry name" value="ZP_dom"/>
</dbReference>
<dbReference type="Gene3D" id="2.60.40.3210">
    <property type="entry name" value="Zona pellucida, ZP-N domain"/>
    <property type="match status" value="1"/>
</dbReference>
<feature type="domain" description="ZP" evidence="3">
    <location>
        <begin position="224"/>
        <end position="498"/>
    </location>
</feature>
<evidence type="ECO:0000313" key="4">
    <source>
        <dbReference type="EMBL" id="CAG5106953.1"/>
    </source>
</evidence>
<dbReference type="PANTHER" id="PTHR14002">
    <property type="entry name" value="ENDOGLIN/TGF-BETA RECEPTOR TYPE III"/>
    <property type="match status" value="1"/>
</dbReference>
<dbReference type="SMART" id="SM00241">
    <property type="entry name" value="ZP"/>
    <property type="match status" value="1"/>
</dbReference>
<dbReference type="Gene3D" id="2.60.40.4100">
    <property type="entry name" value="Zona pellucida, ZP-C domain"/>
    <property type="match status" value="1"/>
</dbReference>
<accession>A0ABN7SX98</accession>
<dbReference type="Pfam" id="PF00100">
    <property type="entry name" value="Zona_pellucida"/>
    <property type="match status" value="1"/>
</dbReference>
<dbReference type="PANTHER" id="PTHR14002:SF54">
    <property type="entry name" value="ZONA PELLUCIDA SPERM-BINDING PROTEIN 2"/>
    <property type="match status" value="1"/>
</dbReference>
<keyword evidence="1" id="KW-0732">Signal</keyword>
<dbReference type="Pfam" id="PF23344">
    <property type="entry name" value="ZP-N"/>
    <property type="match status" value="1"/>
</dbReference>
<keyword evidence="2" id="KW-1015">Disulfide bond</keyword>
<proteinExistence type="predicted"/>
<gene>
    <name evidence="4" type="ORF">OKIOD_LOCUS11839</name>
</gene>
<sequence length="518" mass="55762">MCANTAGCYKLNFDSSSTTCTLLGNAATGYLSSSAFALNGIDCSGSSYSWTDYKVSIGVSVLFGTSDSPADLLARLKQNNNFSWTSKNGVTDVPDLIYSMSVFFEPVITQNTAGLTTPTADQVWITFEGLIYFREASTSSRKRRQSFSINTIIETQAVAAANDVTDNVDSAGATVDETSEPETVIEEVEPVVVTTTEAPATTTTVAPGETPCDSGDISLQTSAKCCPDHFGIAIHSCVFEKLNMDPSAASLVGQNAASSFNPRTSSSTANTCGGTLINGEYHFGEQGKITDCGNEIVSNDTHIVIKSSIQGVAGVQVGKITRERRLKVDLECAFPRVLRVSTGSSPIMTSLFHFVADLGETIGNFDVSMGVFKDAAFSTNFAADEIVSIPQPLFVKSALESASDNFKLQLNRCWATPNDDPQDEISYSFVENFCGNEAEISGDTLEIFENGEESFASFRLTSFEFNDASTVFLHCDVRICDSSIENCVPNCSSRRKRRSIDDENYHTITSGPIQVFSP</sequence>
<dbReference type="InterPro" id="IPR055356">
    <property type="entry name" value="ZP-N"/>
</dbReference>
<dbReference type="Proteomes" id="UP001158576">
    <property type="component" value="Chromosome 1"/>
</dbReference>
<name>A0ABN7SX98_OIKDI</name>
<dbReference type="InterPro" id="IPR055355">
    <property type="entry name" value="ZP-C"/>
</dbReference>
<dbReference type="PROSITE" id="PS51034">
    <property type="entry name" value="ZP_2"/>
    <property type="match status" value="1"/>
</dbReference>
<protein>
    <submittedName>
        <fullName evidence="4">Oidioi.mRNA.OKI2018_I69.chr1.g3074.t1.cds</fullName>
    </submittedName>
</protein>
<evidence type="ECO:0000256" key="1">
    <source>
        <dbReference type="ARBA" id="ARBA00022729"/>
    </source>
</evidence>
<reference evidence="4 5" key="1">
    <citation type="submission" date="2021-04" db="EMBL/GenBank/DDBJ databases">
        <authorList>
            <person name="Bliznina A."/>
        </authorList>
    </citation>
    <scope>NUCLEOTIDE SEQUENCE [LARGE SCALE GENOMIC DNA]</scope>
</reference>
<evidence type="ECO:0000313" key="5">
    <source>
        <dbReference type="Proteomes" id="UP001158576"/>
    </source>
</evidence>
<evidence type="ECO:0000259" key="3">
    <source>
        <dbReference type="PROSITE" id="PS51034"/>
    </source>
</evidence>
<dbReference type="InterPro" id="IPR042235">
    <property type="entry name" value="ZP-C_dom"/>
</dbReference>
<organism evidence="4 5">
    <name type="scientific">Oikopleura dioica</name>
    <name type="common">Tunicate</name>
    <dbReference type="NCBI Taxonomy" id="34765"/>
    <lineage>
        <taxon>Eukaryota</taxon>
        <taxon>Metazoa</taxon>
        <taxon>Chordata</taxon>
        <taxon>Tunicata</taxon>
        <taxon>Appendicularia</taxon>
        <taxon>Copelata</taxon>
        <taxon>Oikopleuridae</taxon>
        <taxon>Oikopleura</taxon>
    </lineage>
</organism>
<keyword evidence="5" id="KW-1185">Reference proteome</keyword>
<dbReference type="EMBL" id="OU015566">
    <property type="protein sequence ID" value="CAG5106953.1"/>
    <property type="molecule type" value="Genomic_DNA"/>
</dbReference>